<protein>
    <submittedName>
        <fullName evidence="1">Uncharacterized protein</fullName>
    </submittedName>
</protein>
<dbReference type="SUPFAM" id="SSF49854">
    <property type="entry name" value="Spermadhesin, CUB domain"/>
    <property type="match status" value="1"/>
</dbReference>
<reference evidence="1 2" key="1">
    <citation type="submission" date="2024-11" db="EMBL/GenBank/DDBJ databases">
        <title>Chromosome-level genome assembly of the freshwater bivalve Anodonta woodiana.</title>
        <authorList>
            <person name="Chen X."/>
        </authorList>
    </citation>
    <scope>NUCLEOTIDE SEQUENCE [LARGE SCALE GENOMIC DNA]</scope>
    <source>
        <strain evidence="1">MN2024</strain>
        <tissue evidence="1">Gills</tissue>
    </source>
</reference>
<gene>
    <name evidence="1" type="ORF">ACJMK2_032992</name>
</gene>
<name>A0ABD3X5C5_SINWO</name>
<dbReference type="EMBL" id="JBJQND010000004">
    <property type="protein sequence ID" value="KAL3880781.1"/>
    <property type="molecule type" value="Genomic_DNA"/>
</dbReference>
<organism evidence="1 2">
    <name type="scientific">Sinanodonta woodiana</name>
    <name type="common">Chinese pond mussel</name>
    <name type="synonym">Anodonta woodiana</name>
    <dbReference type="NCBI Taxonomy" id="1069815"/>
    <lineage>
        <taxon>Eukaryota</taxon>
        <taxon>Metazoa</taxon>
        <taxon>Spiralia</taxon>
        <taxon>Lophotrochozoa</taxon>
        <taxon>Mollusca</taxon>
        <taxon>Bivalvia</taxon>
        <taxon>Autobranchia</taxon>
        <taxon>Heteroconchia</taxon>
        <taxon>Palaeoheterodonta</taxon>
        <taxon>Unionida</taxon>
        <taxon>Unionoidea</taxon>
        <taxon>Unionidae</taxon>
        <taxon>Unioninae</taxon>
        <taxon>Sinanodonta</taxon>
    </lineage>
</organism>
<evidence type="ECO:0000313" key="1">
    <source>
        <dbReference type="EMBL" id="KAL3880781.1"/>
    </source>
</evidence>
<feature type="non-terminal residue" evidence="1">
    <location>
        <position position="78"/>
    </location>
</feature>
<sequence length="78" mass="8577">MINDCYCGCTLKESSGEIIASGRCEEISRWLISVPEGQNVNLTFIYIDLLRTKQWVKVRNGAHSGADLIADSDGTSII</sequence>
<keyword evidence="2" id="KW-1185">Reference proteome</keyword>
<dbReference type="Proteomes" id="UP001634394">
    <property type="component" value="Unassembled WGS sequence"/>
</dbReference>
<dbReference type="Gene3D" id="2.60.120.290">
    <property type="entry name" value="Spermadhesin, CUB domain"/>
    <property type="match status" value="1"/>
</dbReference>
<comment type="caution">
    <text evidence="1">The sequence shown here is derived from an EMBL/GenBank/DDBJ whole genome shotgun (WGS) entry which is preliminary data.</text>
</comment>
<accession>A0ABD3X5C5</accession>
<proteinExistence type="predicted"/>
<evidence type="ECO:0000313" key="2">
    <source>
        <dbReference type="Proteomes" id="UP001634394"/>
    </source>
</evidence>
<dbReference type="AlphaFoldDB" id="A0ABD3X5C5"/>
<dbReference type="InterPro" id="IPR035914">
    <property type="entry name" value="Sperma_CUB_dom_sf"/>
</dbReference>